<dbReference type="InterPro" id="IPR041737">
    <property type="entry name" value="SoxW"/>
</dbReference>
<name>A0A1R3W103_9GAMM</name>
<dbReference type="Proteomes" id="UP000223759">
    <property type="component" value="Unassembled WGS sequence"/>
</dbReference>
<keyword evidence="4" id="KW-1185">Reference proteome</keyword>
<dbReference type="CDD" id="cd02951">
    <property type="entry name" value="SoxW"/>
    <property type="match status" value="1"/>
</dbReference>
<dbReference type="EMBL" id="FTPK01000002">
    <property type="protein sequence ID" value="SIT70603.1"/>
    <property type="molecule type" value="Genomic_DNA"/>
</dbReference>
<reference evidence="3 4" key="1">
    <citation type="submission" date="2017-01" db="EMBL/GenBank/DDBJ databases">
        <authorList>
            <person name="Mah S.A."/>
            <person name="Swanson W.J."/>
            <person name="Moy G.W."/>
            <person name="Vacquier V.D."/>
        </authorList>
    </citation>
    <scope>NUCLEOTIDE SEQUENCE [LARGE SCALE GENOMIC DNA]</scope>
    <source>
        <strain evidence="3 4">M9</strain>
    </source>
</reference>
<evidence type="ECO:0000256" key="1">
    <source>
        <dbReference type="SAM" id="SignalP"/>
    </source>
</evidence>
<sequence>MPSRLQRSNFFARLAFGLSLAMMLVAPSMAEERDPYEYFFQPTFGDFQEELETAKADGKTAIMVFFEMDECPFCHRMKENILNQREVQDFFREHFSSFSVDVEGAIEINDFQGNTTTEREWAFEGNRVRATPVFQFYDLQGEPIARLTGATSTPEEFIWLGEYVVSGAYKEQPFSRYRRERQQAARDL</sequence>
<evidence type="ECO:0000259" key="2">
    <source>
        <dbReference type="PROSITE" id="PS51352"/>
    </source>
</evidence>
<organism evidence="3 4">
    <name type="scientific">Ectothiorhodosinus mongolicus</name>
    <dbReference type="NCBI Taxonomy" id="233100"/>
    <lineage>
        <taxon>Bacteria</taxon>
        <taxon>Pseudomonadati</taxon>
        <taxon>Pseudomonadota</taxon>
        <taxon>Gammaproteobacteria</taxon>
        <taxon>Chromatiales</taxon>
        <taxon>Ectothiorhodospiraceae</taxon>
        <taxon>Ectothiorhodosinus</taxon>
    </lineage>
</organism>
<accession>A0A1R3W103</accession>
<evidence type="ECO:0000313" key="3">
    <source>
        <dbReference type="EMBL" id="SIT70603.1"/>
    </source>
</evidence>
<proteinExistence type="predicted"/>
<dbReference type="STRING" id="233100.SAMN05216526_1355"/>
<keyword evidence="1" id="KW-0732">Signal</keyword>
<dbReference type="RefSeq" id="WP_076755732.1">
    <property type="nucleotide sequence ID" value="NZ_CP023018.1"/>
</dbReference>
<dbReference type="Pfam" id="PF13098">
    <property type="entry name" value="Thioredoxin_2"/>
    <property type="match status" value="1"/>
</dbReference>
<dbReference type="InterPro" id="IPR013766">
    <property type="entry name" value="Thioredoxin_domain"/>
</dbReference>
<dbReference type="InterPro" id="IPR036249">
    <property type="entry name" value="Thioredoxin-like_sf"/>
</dbReference>
<protein>
    <submittedName>
        <fullName evidence="3">Thioredoxin-related protein</fullName>
    </submittedName>
</protein>
<dbReference type="InterPro" id="IPR012336">
    <property type="entry name" value="Thioredoxin-like_fold"/>
</dbReference>
<dbReference type="SUPFAM" id="SSF52833">
    <property type="entry name" value="Thioredoxin-like"/>
    <property type="match status" value="1"/>
</dbReference>
<gene>
    <name evidence="3" type="ORF">SAMN05216526_1355</name>
</gene>
<dbReference type="Gene3D" id="3.40.30.10">
    <property type="entry name" value="Glutaredoxin"/>
    <property type="match status" value="1"/>
</dbReference>
<dbReference type="AlphaFoldDB" id="A0A1R3W103"/>
<feature type="signal peptide" evidence="1">
    <location>
        <begin position="1"/>
        <end position="30"/>
    </location>
</feature>
<evidence type="ECO:0000313" key="4">
    <source>
        <dbReference type="Proteomes" id="UP000223759"/>
    </source>
</evidence>
<dbReference type="PROSITE" id="PS51352">
    <property type="entry name" value="THIOREDOXIN_2"/>
    <property type="match status" value="1"/>
</dbReference>
<feature type="domain" description="Thioredoxin" evidence="2">
    <location>
        <begin position="20"/>
        <end position="166"/>
    </location>
</feature>
<feature type="chain" id="PRO_5013136833" evidence="1">
    <location>
        <begin position="31"/>
        <end position="188"/>
    </location>
</feature>